<dbReference type="Proteomes" id="UP001159427">
    <property type="component" value="Unassembled WGS sequence"/>
</dbReference>
<evidence type="ECO:0000313" key="1">
    <source>
        <dbReference type="EMBL" id="CAH3194505.1"/>
    </source>
</evidence>
<protein>
    <submittedName>
        <fullName evidence="1">Uncharacterized protein</fullName>
    </submittedName>
</protein>
<accession>A0ABN8STS0</accession>
<organism evidence="1 2">
    <name type="scientific">Porites evermanni</name>
    <dbReference type="NCBI Taxonomy" id="104178"/>
    <lineage>
        <taxon>Eukaryota</taxon>
        <taxon>Metazoa</taxon>
        <taxon>Cnidaria</taxon>
        <taxon>Anthozoa</taxon>
        <taxon>Hexacorallia</taxon>
        <taxon>Scleractinia</taxon>
        <taxon>Fungiina</taxon>
        <taxon>Poritidae</taxon>
        <taxon>Porites</taxon>
    </lineage>
</organism>
<comment type="caution">
    <text evidence="1">The sequence shown here is derived from an EMBL/GenBank/DDBJ whole genome shotgun (WGS) entry which is preliminary data.</text>
</comment>
<reference evidence="1 2" key="1">
    <citation type="submission" date="2022-05" db="EMBL/GenBank/DDBJ databases">
        <authorList>
            <consortium name="Genoscope - CEA"/>
            <person name="William W."/>
        </authorList>
    </citation>
    <scope>NUCLEOTIDE SEQUENCE [LARGE SCALE GENOMIC DNA]</scope>
</reference>
<feature type="non-terminal residue" evidence="1">
    <location>
        <position position="79"/>
    </location>
</feature>
<name>A0ABN8STS0_9CNID</name>
<dbReference type="EMBL" id="CALNXI010003864">
    <property type="protein sequence ID" value="CAH3194505.1"/>
    <property type="molecule type" value="Genomic_DNA"/>
</dbReference>
<feature type="non-terminal residue" evidence="1">
    <location>
        <position position="1"/>
    </location>
</feature>
<keyword evidence="2" id="KW-1185">Reference proteome</keyword>
<evidence type="ECO:0000313" key="2">
    <source>
        <dbReference type="Proteomes" id="UP001159427"/>
    </source>
</evidence>
<proteinExistence type="predicted"/>
<gene>
    <name evidence="1" type="ORF">PEVE_00027967</name>
</gene>
<sequence>GSISGLIRWSTPRDDGDAVVSGYQVFVDGKLHGEPLPRSALETHVRLPVTCRVIAVQTLTDHPVGPSPLSNSVQLSGHE</sequence>